<accession>A0ABR4TB53</accession>
<comment type="caution">
    <text evidence="1">The sequence shown here is derived from an EMBL/GenBank/DDBJ whole genome shotgun (WGS) entry which is preliminary data.</text>
</comment>
<reference evidence="2" key="1">
    <citation type="journal article" date="2014" name="PLoS ONE">
        <title>Plasmidome interchange between Clostridium botulinum, Clostridium novyi and Clostridium haemolyticum converts strains of independent lineages into distinctly different pathogens.</title>
        <authorList>
            <person name="Skarin H."/>
            <person name="Segerman B."/>
        </authorList>
    </citation>
    <scope>NUCLEOTIDE SEQUENCE [LARGE SCALE GENOMIC DNA]</scope>
    <source>
        <strain evidence="2">NCTC 9693</strain>
    </source>
</reference>
<keyword evidence="2" id="KW-1185">Reference proteome</keyword>
<dbReference type="RefSeq" id="WP_053071454.1">
    <property type="nucleotide sequence ID" value="NZ_CM003349.1"/>
</dbReference>
<proteinExistence type="predicted"/>
<dbReference type="EMBL" id="JENX01000125">
    <property type="protein sequence ID" value="KEI14168.1"/>
    <property type="molecule type" value="Genomic_DNA"/>
</dbReference>
<name>A0ABR4TB53_CLOHA</name>
<gene>
    <name evidence="1" type="ORF">Z960_p0176</name>
</gene>
<geneLocation type="plasmid" evidence="1 2">
    <name>p1Ch9693</name>
</geneLocation>
<evidence type="ECO:0000313" key="1">
    <source>
        <dbReference type="EMBL" id="KEI14168.1"/>
    </source>
</evidence>
<evidence type="ECO:0000313" key="2">
    <source>
        <dbReference type="Proteomes" id="UP000027937"/>
    </source>
</evidence>
<protein>
    <submittedName>
        <fullName evidence="1">Uncharacterized protein</fullName>
    </submittedName>
</protein>
<organism evidence="1 2">
    <name type="scientific">Clostridium haemolyticum NCTC 9693</name>
    <dbReference type="NCBI Taxonomy" id="1443114"/>
    <lineage>
        <taxon>Bacteria</taxon>
        <taxon>Bacillati</taxon>
        <taxon>Bacillota</taxon>
        <taxon>Clostridia</taxon>
        <taxon>Eubacteriales</taxon>
        <taxon>Clostridiaceae</taxon>
        <taxon>Clostridium</taxon>
    </lineage>
</organism>
<dbReference type="Proteomes" id="UP000027937">
    <property type="component" value="Plasmid p1Ch9693"/>
</dbReference>
<sequence>MVAKKSQTKTNLKKKDKSDHKICLCCGKERMYNTNNFYQNISPYINNRIAIGKKCMKDIVKYDDMESIFFILHVLNKPFIKEKWEECLNSDKDTWGEYIKQMSSLPQYKDLTWKDTNYTDLYDNEIIKNTQIQAINNNKHNNVENISQWEQRWGKGFTTDDYKYLDNFYSEYTKSYATDTPVQKNLYKNIARVHLQAEKEFMTGNITNFNKLMETSSKLHNDGNIKPIQSTGANDDKGLSTYGLWIKMIENDEPCEIFDKKPLFADFDSVGKYFSQWIVRPFKKIFGLEKSE</sequence>
<keyword evidence="1" id="KW-0614">Plasmid</keyword>